<protein>
    <submittedName>
        <fullName evidence="2">Uncharacterized protein</fullName>
    </submittedName>
</protein>
<evidence type="ECO:0000256" key="1">
    <source>
        <dbReference type="SAM" id="Phobius"/>
    </source>
</evidence>
<gene>
    <name evidence="2" type="ORF">BDW59DRAFT_108679</name>
</gene>
<comment type="caution">
    <text evidence="2">The sequence shown here is derived from an EMBL/GenBank/DDBJ whole genome shotgun (WGS) entry which is preliminary data.</text>
</comment>
<keyword evidence="1" id="KW-0812">Transmembrane</keyword>
<evidence type="ECO:0000313" key="3">
    <source>
        <dbReference type="Proteomes" id="UP001610335"/>
    </source>
</evidence>
<dbReference type="EMBL" id="JBFXLS010000062">
    <property type="protein sequence ID" value="KAL2821723.1"/>
    <property type="molecule type" value="Genomic_DNA"/>
</dbReference>
<feature type="transmembrane region" description="Helical" evidence="1">
    <location>
        <begin position="27"/>
        <end position="51"/>
    </location>
</feature>
<accession>A0ABR4I1U3</accession>
<evidence type="ECO:0000313" key="2">
    <source>
        <dbReference type="EMBL" id="KAL2821723.1"/>
    </source>
</evidence>
<dbReference type="Proteomes" id="UP001610335">
    <property type="component" value="Unassembled WGS sequence"/>
</dbReference>
<keyword evidence="1" id="KW-1133">Transmembrane helix</keyword>
<sequence>MLSRFSSFDSMQRAHASLLTIFAGNKILFLDTLISSNHCVMSCIFFSLSFLPYLISLRCFSFLFLRFLFIFSVADAFVIFPS</sequence>
<reference evidence="2 3" key="1">
    <citation type="submission" date="2024-07" db="EMBL/GenBank/DDBJ databases">
        <title>Section-level genome sequencing and comparative genomics of Aspergillus sections Usti and Cavernicolus.</title>
        <authorList>
            <consortium name="Lawrence Berkeley National Laboratory"/>
            <person name="Nybo J.L."/>
            <person name="Vesth T.C."/>
            <person name="Theobald S."/>
            <person name="Frisvad J.C."/>
            <person name="Larsen T.O."/>
            <person name="Kjaerboelling I."/>
            <person name="Rothschild-Mancinelli K."/>
            <person name="Lyhne E.K."/>
            <person name="Kogle M.E."/>
            <person name="Barry K."/>
            <person name="Clum A."/>
            <person name="Na H."/>
            <person name="Ledsgaard L."/>
            <person name="Lin J."/>
            <person name="Lipzen A."/>
            <person name="Kuo A."/>
            <person name="Riley R."/>
            <person name="Mondo S."/>
            <person name="LaButti K."/>
            <person name="Haridas S."/>
            <person name="Pangalinan J."/>
            <person name="Salamov A.A."/>
            <person name="Simmons B.A."/>
            <person name="Magnuson J.K."/>
            <person name="Chen J."/>
            <person name="Drula E."/>
            <person name="Henrissat B."/>
            <person name="Wiebenga A."/>
            <person name="Lubbers R.J."/>
            <person name="Gomes A.C."/>
            <person name="Makela M.R."/>
            <person name="Stajich J."/>
            <person name="Grigoriev I.V."/>
            <person name="Mortensen U.H."/>
            <person name="De vries R.P."/>
            <person name="Baker S.E."/>
            <person name="Andersen M.R."/>
        </authorList>
    </citation>
    <scope>NUCLEOTIDE SEQUENCE [LARGE SCALE GENOMIC DNA]</scope>
    <source>
        <strain evidence="2 3">CBS 600.67</strain>
    </source>
</reference>
<name>A0ABR4I1U3_9EURO</name>
<organism evidence="2 3">
    <name type="scientific">Aspergillus cavernicola</name>
    <dbReference type="NCBI Taxonomy" id="176166"/>
    <lineage>
        <taxon>Eukaryota</taxon>
        <taxon>Fungi</taxon>
        <taxon>Dikarya</taxon>
        <taxon>Ascomycota</taxon>
        <taxon>Pezizomycotina</taxon>
        <taxon>Eurotiomycetes</taxon>
        <taxon>Eurotiomycetidae</taxon>
        <taxon>Eurotiales</taxon>
        <taxon>Aspergillaceae</taxon>
        <taxon>Aspergillus</taxon>
        <taxon>Aspergillus subgen. Nidulantes</taxon>
    </lineage>
</organism>
<keyword evidence="3" id="KW-1185">Reference proteome</keyword>
<keyword evidence="1" id="KW-0472">Membrane</keyword>
<feature type="transmembrane region" description="Helical" evidence="1">
    <location>
        <begin position="63"/>
        <end position="80"/>
    </location>
</feature>
<proteinExistence type="predicted"/>